<organism evidence="2 3">
    <name type="scientific">Hypholoma sublateritium (strain FD-334 SS-4)</name>
    <dbReference type="NCBI Taxonomy" id="945553"/>
    <lineage>
        <taxon>Eukaryota</taxon>
        <taxon>Fungi</taxon>
        <taxon>Dikarya</taxon>
        <taxon>Basidiomycota</taxon>
        <taxon>Agaricomycotina</taxon>
        <taxon>Agaricomycetes</taxon>
        <taxon>Agaricomycetidae</taxon>
        <taxon>Agaricales</taxon>
        <taxon>Agaricineae</taxon>
        <taxon>Strophariaceae</taxon>
        <taxon>Hypholoma</taxon>
    </lineage>
</organism>
<gene>
    <name evidence="2" type="ORF">HYPSUDRAFT_150891</name>
</gene>
<name>A0A0D2N467_HYPSF</name>
<evidence type="ECO:0000313" key="2">
    <source>
        <dbReference type="EMBL" id="KJA14009.1"/>
    </source>
</evidence>
<dbReference type="InterPro" id="IPR041078">
    <property type="entry name" value="Plavaka"/>
</dbReference>
<feature type="compositionally biased region" description="Polar residues" evidence="1">
    <location>
        <begin position="64"/>
        <end position="76"/>
    </location>
</feature>
<dbReference type="EMBL" id="KN817699">
    <property type="protein sequence ID" value="KJA14009.1"/>
    <property type="molecule type" value="Genomic_DNA"/>
</dbReference>
<accession>A0A0D2N467</accession>
<dbReference type="Proteomes" id="UP000054270">
    <property type="component" value="Unassembled WGS sequence"/>
</dbReference>
<sequence>MSSQITAVASVDIDAGAEDVFSHARQRPRRENRRPPLRYRHEQPAAPACLPPPIERLSLPNIPGASQVSTASPERQILNSRSNTFGLFRRYFAASFPDHDPEAEIQPQDMSEVVDNHDKSDIVPTSMFAPYPNENAFLLGEWYWNHGIQKTQDGFRKLINIVSGTGFKPADVRDISWKSVNKYLGESRDSEELWLGEPDAGWTETVITLPIPFQKNSPKPGLKEYTFPPFQHRSIVSILKEKMANLHDFRHFHLEPYELRWRRKNMAATESTRVHGELYTSPAFLEAHEEIRTLAGEPGCSLPRVLIGLMFGSDATHLTSFGTASLWPCYMYFGNESKNRRCKPTCNLCNHIAYFQKMPPDFKDFATSHSSSKGPTEAFMTHCQREFLHAQWKAILDDDFLEAYEHGVVIECCDGIKHRFYLRIFAYSADYPEKILLSSIRNMGNCPCPRCLIPKERAHQTGTKRDKNQRVSLARKDDSRYKSSISSARDMIYKYYRAVDSVPVQRLLQPESLVPTENAFSHKLSRFGFNLFSIFLVDFMHEIELGVWKKVFVHILRILECVDGAINELDRRFRNVPTFGRDSIRKFTSNISQLKKLGARDYENLLQCCIPVLEGLLPNAHNGRLLTVLFTLAHWHALAKLRQHTDLSLSILDAVTTQLGKSLKDFQAKTCSAYDTRELKREVAARLRKTLSKPNPEKVTSSTAKCSGRRFKKLNLNTYKDHSLGDYVETIRRNGTVDSYSTESMELEHRSPKSRYLRTSRKDFERQLGCIERRQAHSLTTNSSYHIGKTQNYPLDHRVFSAENRHDPAAKGFAKNLKEHLLPRIYSRLKINTGSNEFVLTEDLAATAQGSVLIKDNRIYHHKLARFYYTSYDVRRSEDVVNPRTSHCNIMLLSDLKPDNESSFDSSTAHPFLYARVIGIYHANVIYTGPGMTGYEAMRFDFLHVRWFQWDAPRGLIPGWASSCLDRISFPPLADADSFSFLDPSLVLRGCHLIPAFASGKSYLDGVGLSRMSKDADDYKWYYVNRLVILVLSASHFADNVIGLLTGT</sequence>
<dbReference type="OrthoDB" id="2687259at2759"/>
<keyword evidence="3" id="KW-1185">Reference proteome</keyword>
<evidence type="ECO:0000256" key="1">
    <source>
        <dbReference type="SAM" id="MobiDB-lite"/>
    </source>
</evidence>
<feature type="region of interest" description="Disordered" evidence="1">
    <location>
        <begin position="16"/>
        <end position="76"/>
    </location>
</feature>
<feature type="compositionally biased region" description="Basic residues" evidence="1">
    <location>
        <begin position="24"/>
        <end position="38"/>
    </location>
</feature>
<dbReference type="OMA" id="GMEDQEN"/>
<evidence type="ECO:0000313" key="3">
    <source>
        <dbReference type="Proteomes" id="UP000054270"/>
    </source>
</evidence>
<dbReference type="Pfam" id="PF18759">
    <property type="entry name" value="Plavaka"/>
    <property type="match status" value="1"/>
</dbReference>
<dbReference type="AlphaFoldDB" id="A0A0D2N467"/>
<reference evidence="3" key="1">
    <citation type="submission" date="2014-04" db="EMBL/GenBank/DDBJ databases">
        <title>Evolutionary Origins and Diversification of the Mycorrhizal Mutualists.</title>
        <authorList>
            <consortium name="DOE Joint Genome Institute"/>
            <consortium name="Mycorrhizal Genomics Consortium"/>
            <person name="Kohler A."/>
            <person name="Kuo A."/>
            <person name="Nagy L.G."/>
            <person name="Floudas D."/>
            <person name="Copeland A."/>
            <person name="Barry K.W."/>
            <person name="Cichocki N."/>
            <person name="Veneault-Fourrey C."/>
            <person name="LaButti K."/>
            <person name="Lindquist E.A."/>
            <person name="Lipzen A."/>
            <person name="Lundell T."/>
            <person name="Morin E."/>
            <person name="Murat C."/>
            <person name="Riley R."/>
            <person name="Ohm R."/>
            <person name="Sun H."/>
            <person name="Tunlid A."/>
            <person name="Henrissat B."/>
            <person name="Grigoriev I.V."/>
            <person name="Hibbett D.S."/>
            <person name="Martin F."/>
        </authorList>
    </citation>
    <scope>NUCLEOTIDE SEQUENCE [LARGE SCALE GENOMIC DNA]</scope>
    <source>
        <strain evidence="3">FD-334 SS-4</strain>
    </source>
</reference>
<proteinExistence type="predicted"/>
<dbReference type="STRING" id="945553.A0A0D2N467"/>
<protein>
    <submittedName>
        <fullName evidence="2">Uncharacterized protein</fullName>
    </submittedName>
</protein>